<protein>
    <recommendedName>
        <fullName evidence="4">Cytochrome c domain-containing protein</fullName>
    </recommendedName>
</protein>
<accession>A0A5D9C7I6</accession>
<dbReference type="AlphaFoldDB" id="A0A5D9C7I6"/>
<dbReference type="SUPFAM" id="SSF46626">
    <property type="entry name" value="Cytochrome c"/>
    <property type="match status" value="1"/>
</dbReference>
<proteinExistence type="predicted"/>
<reference evidence="2 3" key="1">
    <citation type="submission" date="2019-08" db="EMBL/GenBank/DDBJ databases">
        <authorList>
            <person name="Wang G."/>
            <person name="Xu Z."/>
        </authorList>
    </citation>
    <scope>NUCLEOTIDE SEQUENCE [LARGE SCALE GENOMIC DNA]</scope>
    <source>
        <strain evidence="2 3">ZX</strain>
    </source>
</reference>
<dbReference type="Gene3D" id="2.60.40.1120">
    <property type="entry name" value="Carboxypeptidase-like, regulatory domain"/>
    <property type="match status" value="1"/>
</dbReference>
<dbReference type="Proteomes" id="UP000322077">
    <property type="component" value="Unassembled WGS sequence"/>
</dbReference>
<feature type="region of interest" description="Disordered" evidence="1">
    <location>
        <begin position="609"/>
        <end position="660"/>
    </location>
</feature>
<dbReference type="GO" id="GO:0009055">
    <property type="term" value="F:electron transfer activity"/>
    <property type="evidence" value="ECO:0007669"/>
    <property type="project" value="InterPro"/>
</dbReference>
<dbReference type="InterPro" id="IPR015943">
    <property type="entry name" value="WD40/YVTN_repeat-like_dom_sf"/>
</dbReference>
<keyword evidence="3" id="KW-1185">Reference proteome</keyword>
<dbReference type="GO" id="GO:0020037">
    <property type="term" value="F:heme binding"/>
    <property type="evidence" value="ECO:0007669"/>
    <property type="project" value="InterPro"/>
</dbReference>
<evidence type="ECO:0008006" key="4">
    <source>
        <dbReference type="Google" id="ProtNLM"/>
    </source>
</evidence>
<evidence type="ECO:0000256" key="1">
    <source>
        <dbReference type="SAM" id="MobiDB-lite"/>
    </source>
</evidence>
<evidence type="ECO:0000313" key="2">
    <source>
        <dbReference type="EMBL" id="TZG27217.1"/>
    </source>
</evidence>
<comment type="caution">
    <text evidence="2">The sequence shown here is derived from an EMBL/GenBank/DDBJ whole genome shotgun (WGS) entry which is preliminary data.</text>
</comment>
<evidence type="ECO:0000313" key="3">
    <source>
        <dbReference type="Proteomes" id="UP000322077"/>
    </source>
</evidence>
<dbReference type="SUPFAM" id="SSF63829">
    <property type="entry name" value="Calcium-dependent phosphotriesterase"/>
    <property type="match status" value="2"/>
</dbReference>
<dbReference type="SUPFAM" id="SSF49452">
    <property type="entry name" value="Starch-binding domain-like"/>
    <property type="match status" value="1"/>
</dbReference>
<feature type="compositionally biased region" description="Polar residues" evidence="1">
    <location>
        <begin position="630"/>
        <end position="640"/>
    </location>
</feature>
<dbReference type="InterPro" id="IPR051344">
    <property type="entry name" value="Vgb"/>
</dbReference>
<dbReference type="InterPro" id="IPR013784">
    <property type="entry name" value="Carb-bd-like_fold"/>
</dbReference>
<dbReference type="Pfam" id="PF13620">
    <property type="entry name" value="CarboxypepD_reg"/>
    <property type="match status" value="1"/>
</dbReference>
<sequence>MGASLLTRKMHTLRRFTRRSDTLNPARSEMTSRMGFRRGIAMVSAAFGLGAVGAHAAQLPGMGEMTGSVKAAKAFKSAKVYAFNKDRQIKYMVFTENGAFRATNMYPGTYTVTIDKPGLKAAPATITIEPGKTATLNIAAKTAPVAPTYIGGQVYPDTEIQPYNKIYPAGAGRDIIERTCQGCHTVQLFPYNVKRTYPTGRNLKDKAAWAITVDRMHKGPAFGERGVGYWDAKLLKPGEREVLIDYLAKNFGADSKPRVVQQELPDPPLDEKMLGKAQYITYFFPNVAGKPDRFTQQIDFCKGEVYIADRGLPGLVKLDPTTGKHVDIVGHGGGHGITTDENCGIWYTGETIRHYDPSTDKHDSYVIEKGAGLGSITTMFNTKGDLWMAMLGAGKIAKWERTTDTVKYWDLPQPGLTYGKSRPYGLVLDQKERVWFGEYHKSSIGMFDPATETYKSFRLTPLAPTNIRRLGVDSKGHVWASTWGRPNLVKGGSMFELDPESGKVTEYPIGIPYTNPYDTKPDEQDNVWASTDNYLIRIDAKTRKMTRYPAPSRTDIPMMTIGRNGGVWFTDRGAGQSGAYGGTASVLYPDKDAITEFAAYFGPNNTANHLSKYQGPPPPKAEGVIKESPNGAQNSATPGNATAPKILGPVKPDSALGHLE</sequence>
<dbReference type="GO" id="GO:0030246">
    <property type="term" value="F:carbohydrate binding"/>
    <property type="evidence" value="ECO:0007669"/>
    <property type="project" value="InterPro"/>
</dbReference>
<dbReference type="EMBL" id="VTOU01000002">
    <property type="protein sequence ID" value="TZG27217.1"/>
    <property type="molecule type" value="Genomic_DNA"/>
</dbReference>
<name>A0A5D9C7I6_9SPHN</name>
<dbReference type="PANTHER" id="PTHR40274">
    <property type="entry name" value="VIRGINIAMYCIN B LYASE"/>
    <property type="match status" value="1"/>
</dbReference>
<gene>
    <name evidence="2" type="ORF">FYJ91_06225</name>
</gene>
<dbReference type="InterPro" id="IPR036909">
    <property type="entry name" value="Cyt_c-like_dom_sf"/>
</dbReference>
<dbReference type="Gene3D" id="1.10.760.10">
    <property type="entry name" value="Cytochrome c-like domain"/>
    <property type="match status" value="1"/>
</dbReference>
<dbReference type="PANTHER" id="PTHR40274:SF3">
    <property type="entry name" value="VIRGINIAMYCIN B LYASE"/>
    <property type="match status" value="1"/>
</dbReference>
<organism evidence="2 3">
    <name type="scientific">Sphingomonas montanisoli</name>
    <dbReference type="NCBI Taxonomy" id="2606412"/>
    <lineage>
        <taxon>Bacteria</taxon>
        <taxon>Pseudomonadati</taxon>
        <taxon>Pseudomonadota</taxon>
        <taxon>Alphaproteobacteria</taxon>
        <taxon>Sphingomonadales</taxon>
        <taxon>Sphingomonadaceae</taxon>
        <taxon>Sphingomonas</taxon>
    </lineage>
</organism>
<dbReference type="Gene3D" id="2.130.10.10">
    <property type="entry name" value="YVTN repeat-like/Quinoprotein amine dehydrogenase"/>
    <property type="match status" value="1"/>
</dbReference>